<dbReference type="InterPro" id="IPR029044">
    <property type="entry name" value="Nucleotide-diphossugar_trans"/>
</dbReference>
<dbReference type="GeneID" id="113726982"/>
<evidence type="ECO:0000256" key="6">
    <source>
        <dbReference type="ARBA" id="ARBA00022980"/>
    </source>
</evidence>
<evidence type="ECO:0000256" key="3">
    <source>
        <dbReference type="ARBA" id="ARBA00012415"/>
    </source>
</evidence>
<gene>
    <name evidence="10" type="primary">LOC113726982</name>
</gene>
<sequence>MTIHAAVIQKLLSTNAHLGRRVAAHHFKIYSCGSRNAMTIIDSDKTLICLRNACNFIGNLVRLKGRFLFVNTNTLFDEIIEEMTKAIGIKNDKSWRLGGFLTNSSSPKKFRGRNKKLNLGAIHAPDCVVIFDTERKSSVILEAERLQVPIVGLVDSSMPWETYKKITYPVPANDSVQFVYLFCNLITKTFLYEQRKMKAAQGADDSTAGTREDDLQIETASKRGKIFVLPYESLQPAPEDVSDLKQLLDKVVVLKFNGRLGTNMGLNGPKSTIEVQNGMTCLDLVINQIESLNAKYGCDIPLLLANTVNTHDSTLKVLQQHTNKNIHAFLQSEEYEDDSDEAPHQDRMYASSHSEVYLSLKNSGKLDVLLSQGKEYILVLNSDNLAQVIEPKIISHLVQNNIETCMEVMPASSDLEVKEVPSHEGKYESKENLKFTDTVWVSMNSIESLMHSSLVESSAISEFFDQASAISVPKSRYLPVEATSDLLLYQSDLYSFDEGIPTRSSARTNPADPLIELGPEFADVTEFHGRFKSMPSIIELDALEVTGDVWFGSDVTLKGKVSIHARPDVKMVIPDGAVLENRMITRPRDIEGPL</sequence>
<dbReference type="GO" id="GO:0006011">
    <property type="term" value="P:UDP-alpha-D-glucose metabolic process"/>
    <property type="evidence" value="ECO:0007669"/>
    <property type="project" value="InterPro"/>
</dbReference>
<reference evidence="9" key="1">
    <citation type="journal article" date="2025" name="Foods">
        <title>Unveiling the Microbial Signatures of Arabica Coffee Cherries: Insights into Ripeness Specific Diversity, Functional Traits, and Implications for Quality and Safety.</title>
        <authorList>
            <consortium name="RefSeq"/>
            <person name="Tenea G.N."/>
            <person name="Cifuentes V."/>
            <person name="Reyes P."/>
            <person name="Cevallos-Vallejos M."/>
        </authorList>
    </citation>
    <scope>NUCLEOTIDE SEQUENCE [LARGE SCALE GENOMIC DNA]</scope>
</reference>
<evidence type="ECO:0000313" key="9">
    <source>
        <dbReference type="Proteomes" id="UP001652660"/>
    </source>
</evidence>
<dbReference type="Pfam" id="PF01704">
    <property type="entry name" value="UDPGP"/>
    <property type="match status" value="2"/>
</dbReference>
<evidence type="ECO:0000256" key="7">
    <source>
        <dbReference type="ARBA" id="ARBA00023274"/>
    </source>
</evidence>
<name>A0A6P6VVY3_COFAR</name>
<keyword evidence="5 10" id="KW-0548">Nucleotidyltransferase</keyword>
<dbReference type="EC" id="2.7.7.9" evidence="3"/>
<dbReference type="GO" id="GO:0003983">
    <property type="term" value="F:UTP:glucose-1-phosphate uridylyltransferase activity"/>
    <property type="evidence" value="ECO:0007669"/>
    <property type="project" value="UniProtKB-EC"/>
</dbReference>
<evidence type="ECO:0000256" key="8">
    <source>
        <dbReference type="ARBA" id="ARBA00048128"/>
    </source>
</evidence>
<comment type="similarity">
    <text evidence="2">Belongs to the UDPGP type 1 family.</text>
</comment>
<dbReference type="GO" id="GO:0003735">
    <property type="term" value="F:structural constituent of ribosome"/>
    <property type="evidence" value="ECO:0007669"/>
    <property type="project" value="InterPro"/>
</dbReference>
<dbReference type="InterPro" id="IPR023591">
    <property type="entry name" value="Ribosomal_uS2_flav_dom_sf"/>
</dbReference>
<dbReference type="InterPro" id="IPR002618">
    <property type="entry name" value="UDPGP_fam"/>
</dbReference>
<dbReference type="SUPFAM" id="SSF52313">
    <property type="entry name" value="Ribosomal protein S2"/>
    <property type="match status" value="1"/>
</dbReference>
<proteinExistence type="inferred from homology"/>
<dbReference type="PANTHER" id="PTHR43511">
    <property type="match status" value="1"/>
</dbReference>
<protein>
    <recommendedName>
        <fullName evidence="3">UTP--glucose-1-phosphate uridylyltransferase</fullName>
        <ecNumber evidence="3">2.7.7.9</ecNumber>
    </recommendedName>
</protein>
<comment type="similarity">
    <text evidence="1">Belongs to the universal ribosomal protein uS2 family.</text>
</comment>
<dbReference type="Gene3D" id="2.160.10.10">
    <property type="entry name" value="Hexapeptide repeat proteins"/>
    <property type="match status" value="1"/>
</dbReference>
<evidence type="ECO:0000256" key="4">
    <source>
        <dbReference type="ARBA" id="ARBA00022679"/>
    </source>
</evidence>
<keyword evidence="4" id="KW-0808">Transferase</keyword>
<comment type="catalytic activity">
    <reaction evidence="8">
        <text>alpha-D-glucose 1-phosphate + UTP + H(+) = UDP-alpha-D-glucose + diphosphate</text>
        <dbReference type="Rhea" id="RHEA:19889"/>
        <dbReference type="ChEBI" id="CHEBI:15378"/>
        <dbReference type="ChEBI" id="CHEBI:33019"/>
        <dbReference type="ChEBI" id="CHEBI:46398"/>
        <dbReference type="ChEBI" id="CHEBI:58601"/>
        <dbReference type="ChEBI" id="CHEBI:58885"/>
        <dbReference type="EC" id="2.7.7.9"/>
    </reaction>
</comment>
<dbReference type="OrthoDB" id="932129at2759"/>
<dbReference type="RefSeq" id="XP_027106710.1">
    <property type="nucleotide sequence ID" value="XM_027250909.2"/>
</dbReference>
<dbReference type="GO" id="GO:0006412">
    <property type="term" value="P:translation"/>
    <property type="evidence" value="ECO:0007669"/>
    <property type="project" value="InterPro"/>
</dbReference>
<evidence type="ECO:0000256" key="1">
    <source>
        <dbReference type="ARBA" id="ARBA00006242"/>
    </source>
</evidence>
<dbReference type="PROSITE" id="PS00962">
    <property type="entry name" value="RIBOSOMAL_S2_1"/>
    <property type="match status" value="1"/>
</dbReference>
<dbReference type="Gene3D" id="3.90.550.10">
    <property type="entry name" value="Spore Coat Polysaccharide Biosynthesis Protein SpsA, Chain A"/>
    <property type="match status" value="1"/>
</dbReference>
<keyword evidence="7" id="KW-0687">Ribonucleoprotein</keyword>
<evidence type="ECO:0000313" key="10">
    <source>
        <dbReference type="RefSeq" id="XP_027106710.1"/>
    </source>
</evidence>
<dbReference type="GO" id="GO:1990904">
    <property type="term" value="C:ribonucleoprotein complex"/>
    <property type="evidence" value="ECO:0007669"/>
    <property type="project" value="UniProtKB-KW"/>
</dbReference>
<dbReference type="GO" id="GO:0005840">
    <property type="term" value="C:ribosome"/>
    <property type="evidence" value="ECO:0007669"/>
    <property type="project" value="UniProtKB-KW"/>
</dbReference>
<evidence type="ECO:0000256" key="2">
    <source>
        <dbReference type="ARBA" id="ARBA00010401"/>
    </source>
</evidence>
<dbReference type="InterPro" id="IPR018130">
    <property type="entry name" value="Ribosomal_uS2_CS"/>
</dbReference>
<dbReference type="CDD" id="cd01425">
    <property type="entry name" value="RPS2"/>
    <property type="match status" value="1"/>
</dbReference>
<accession>A0A6P6VVY3</accession>
<keyword evidence="9" id="KW-1185">Reference proteome</keyword>
<organism evidence="9 10">
    <name type="scientific">Coffea arabica</name>
    <name type="common">Arabian coffee</name>
    <dbReference type="NCBI Taxonomy" id="13443"/>
    <lineage>
        <taxon>Eukaryota</taxon>
        <taxon>Viridiplantae</taxon>
        <taxon>Streptophyta</taxon>
        <taxon>Embryophyta</taxon>
        <taxon>Tracheophyta</taxon>
        <taxon>Spermatophyta</taxon>
        <taxon>Magnoliopsida</taxon>
        <taxon>eudicotyledons</taxon>
        <taxon>Gunneridae</taxon>
        <taxon>Pentapetalae</taxon>
        <taxon>asterids</taxon>
        <taxon>lamiids</taxon>
        <taxon>Gentianales</taxon>
        <taxon>Rubiaceae</taxon>
        <taxon>Ixoroideae</taxon>
        <taxon>Gardenieae complex</taxon>
        <taxon>Bertiereae - Coffeeae clade</taxon>
        <taxon>Coffeeae</taxon>
        <taxon>Coffea</taxon>
    </lineage>
</organism>
<keyword evidence="6" id="KW-0689">Ribosomal protein</keyword>
<reference evidence="10" key="2">
    <citation type="submission" date="2025-08" db="UniProtKB">
        <authorList>
            <consortium name="RefSeq"/>
        </authorList>
    </citation>
    <scope>IDENTIFICATION</scope>
    <source>
        <tissue evidence="10">Leaves</tissue>
    </source>
</reference>
<dbReference type="PRINTS" id="PR00395">
    <property type="entry name" value="RIBOSOMALS2"/>
</dbReference>
<dbReference type="FunFam" id="2.160.10.10:FF:000001">
    <property type="entry name" value="UTP--glucose-1-phosphate uridylyltransferase"/>
    <property type="match status" value="1"/>
</dbReference>
<dbReference type="AlphaFoldDB" id="A0A6P6VVY3"/>
<dbReference type="Proteomes" id="UP001652660">
    <property type="component" value="Chromosome 2c"/>
</dbReference>
<dbReference type="Pfam" id="PF00318">
    <property type="entry name" value="Ribosomal_S2"/>
    <property type="match status" value="2"/>
</dbReference>
<dbReference type="InterPro" id="IPR016267">
    <property type="entry name" value="UDPGP_trans"/>
</dbReference>
<dbReference type="SUPFAM" id="SSF53448">
    <property type="entry name" value="Nucleotide-diphospho-sugar transferases"/>
    <property type="match status" value="1"/>
</dbReference>
<evidence type="ECO:0000256" key="5">
    <source>
        <dbReference type="ARBA" id="ARBA00022695"/>
    </source>
</evidence>
<dbReference type="InterPro" id="IPR001865">
    <property type="entry name" value="Ribosomal_uS2"/>
</dbReference>
<dbReference type="Gene3D" id="3.40.50.10490">
    <property type="entry name" value="Glucose-6-phosphate isomerase like protein, domain 1"/>
    <property type="match status" value="1"/>
</dbReference>